<organism evidence="2 3">
    <name type="scientific">Cohnella abietis</name>
    <dbReference type="NCBI Taxonomy" id="2507935"/>
    <lineage>
        <taxon>Bacteria</taxon>
        <taxon>Bacillati</taxon>
        <taxon>Bacillota</taxon>
        <taxon>Bacilli</taxon>
        <taxon>Bacillales</taxon>
        <taxon>Paenibacillaceae</taxon>
        <taxon>Cohnella</taxon>
    </lineage>
</organism>
<evidence type="ECO:0000313" key="3">
    <source>
        <dbReference type="Proteomes" id="UP000289856"/>
    </source>
</evidence>
<reference evidence="2 3" key="1">
    <citation type="submission" date="2019-01" db="EMBL/GenBank/DDBJ databases">
        <title>Complete genome sequence of Cohnella hallensis HS21 isolated from Korean fir (Abies koreana) rhizospheric soil.</title>
        <authorList>
            <person name="Jiang L."/>
            <person name="Kang S.W."/>
            <person name="Kim S."/>
            <person name="Jung J."/>
            <person name="Kim C.Y."/>
            <person name="Kim D.H."/>
            <person name="Kim S.W."/>
            <person name="Lee J."/>
        </authorList>
    </citation>
    <scope>NUCLEOTIDE SEQUENCE [LARGE SCALE GENOMIC DNA]</scope>
    <source>
        <strain evidence="2 3">HS21</strain>
    </source>
</reference>
<evidence type="ECO:0000313" key="2">
    <source>
        <dbReference type="EMBL" id="BBI31251.1"/>
    </source>
</evidence>
<dbReference type="RefSeq" id="WP_130605104.1">
    <property type="nucleotide sequence ID" value="NZ_AP019400.1"/>
</dbReference>
<gene>
    <name evidence="2" type="ORF">KCTCHS21_06500</name>
</gene>
<dbReference type="EMBL" id="AP019400">
    <property type="protein sequence ID" value="BBI31251.1"/>
    <property type="molecule type" value="Genomic_DNA"/>
</dbReference>
<keyword evidence="1" id="KW-0812">Transmembrane</keyword>
<dbReference type="Proteomes" id="UP000289856">
    <property type="component" value="Chromosome"/>
</dbReference>
<proteinExistence type="predicted"/>
<dbReference type="AlphaFoldDB" id="A0A3T1CZM1"/>
<keyword evidence="1" id="KW-1133">Transmembrane helix</keyword>
<keyword evidence="1" id="KW-0472">Membrane</keyword>
<dbReference type="OrthoDB" id="2597890at2"/>
<protein>
    <submittedName>
        <fullName evidence="2">Uncharacterized protein</fullName>
    </submittedName>
</protein>
<evidence type="ECO:0000256" key="1">
    <source>
        <dbReference type="SAM" id="Phobius"/>
    </source>
</evidence>
<feature type="transmembrane region" description="Helical" evidence="1">
    <location>
        <begin position="171"/>
        <end position="195"/>
    </location>
</feature>
<keyword evidence="3" id="KW-1185">Reference proteome</keyword>
<feature type="transmembrane region" description="Helical" evidence="1">
    <location>
        <begin position="207"/>
        <end position="226"/>
    </location>
</feature>
<dbReference type="KEGG" id="cohn:KCTCHS21_06500"/>
<sequence>MERFWGACFVLLIILYGSQAISGDFDEAYNQKVILSSYAVVGEIDNIFDSSKLEAESYNKSYEKASLVAAIEDYKPSLKKLTAGNRRTIASAFGETDLRYHIKLKSGNFVPTTLDFSTNILYNYSYIVNTPSKLLHNIKTDFAMEKEFAGSGALIREIGTGMKFTFLAWDILHAITGLGVAFVMLFVGCFIGLLFHPIDSVVNFFPVLWNLCVTTWHAISYIFNLFK</sequence>
<name>A0A3T1CZM1_9BACL</name>
<accession>A0A3T1CZM1</accession>